<reference evidence="2 3" key="1">
    <citation type="submission" date="2017-11" db="EMBL/GenBank/DDBJ databases">
        <title>De novo assembly and phasing of dikaryotic genomes from two isolates of Puccinia coronata f. sp. avenae, the causal agent of oat crown rust.</title>
        <authorList>
            <person name="Miller M.E."/>
            <person name="Zhang Y."/>
            <person name="Omidvar V."/>
            <person name="Sperschneider J."/>
            <person name="Schwessinger B."/>
            <person name="Raley C."/>
            <person name="Palmer J.M."/>
            <person name="Garnica D."/>
            <person name="Upadhyaya N."/>
            <person name="Rathjen J."/>
            <person name="Taylor J.M."/>
            <person name="Park R.F."/>
            <person name="Dodds P.N."/>
            <person name="Hirsch C.D."/>
            <person name="Kianian S.F."/>
            <person name="Figueroa M."/>
        </authorList>
    </citation>
    <scope>NUCLEOTIDE SEQUENCE [LARGE SCALE GENOMIC DNA]</scope>
    <source>
        <strain evidence="2">12NC29</strain>
    </source>
</reference>
<organism evidence="2 3">
    <name type="scientific">Puccinia coronata f. sp. avenae</name>
    <dbReference type="NCBI Taxonomy" id="200324"/>
    <lineage>
        <taxon>Eukaryota</taxon>
        <taxon>Fungi</taxon>
        <taxon>Dikarya</taxon>
        <taxon>Basidiomycota</taxon>
        <taxon>Pucciniomycotina</taxon>
        <taxon>Pucciniomycetes</taxon>
        <taxon>Pucciniales</taxon>
        <taxon>Pucciniaceae</taxon>
        <taxon>Puccinia</taxon>
    </lineage>
</organism>
<feature type="domain" description="Tet-like 2OG-Fe(II) oxygenase" evidence="1">
    <location>
        <begin position="1"/>
        <end position="97"/>
    </location>
</feature>
<accession>A0A2N5ULL2</accession>
<keyword evidence="3" id="KW-1185">Reference proteome</keyword>
<evidence type="ECO:0000259" key="1">
    <source>
        <dbReference type="Pfam" id="PF20515"/>
    </source>
</evidence>
<comment type="caution">
    <text evidence="2">The sequence shown here is derived from an EMBL/GenBank/DDBJ whole genome shotgun (WGS) entry which is preliminary data.</text>
</comment>
<dbReference type="InterPro" id="IPR046798">
    <property type="entry name" value="2OG-FeII_Oxy_6"/>
</dbReference>
<evidence type="ECO:0000313" key="3">
    <source>
        <dbReference type="Proteomes" id="UP000235388"/>
    </source>
</evidence>
<protein>
    <recommendedName>
        <fullName evidence="1">Tet-like 2OG-Fe(II) oxygenase domain-containing protein</fullName>
    </recommendedName>
</protein>
<dbReference type="AlphaFoldDB" id="A0A2N5ULL2"/>
<proteinExistence type="predicted"/>
<sequence>MTHLKIVGVYINKAAITKDPVAFDNHFLDAPKAGKILWKLFETTGDFGLDANAKFLQEHGINGFFDTGHLSLSIDPSPAKINQAFSSNLSSNGFYNLFSSQQTTP</sequence>
<name>A0A2N5ULL2_9BASI</name>
<gene>
    <name evidence="2" type="ORF">PCANC_16037</name>
</gene>
<dbReference type="EMBL" id="PGCJ01000204">
    <property type="protein sequence ID" value="PLW38670.1"/>
    <property type="molecule type" value="Genomic_DNA"/>
</dbReference>
<dbReference type="Pfam" id="PF20515">
    <property type="entry name" value="2OG-FeII_Oxy_6"/>
    <property type="match status" value="1"/>
</dbReference>
<evidence type="ECO:0000313" key="2">
    <source>
        <dbReference type="EMBL" id="PLW38670.1"/>
    </source>
</evidence>
<dbReference type="Proteomes" id="UP000235388">
    <property type="component" value="Unassembled WGS sequence"/>
</dbReference>
<dbReference type="OrthoDB" id="2515619at2759"/>